<feature type="compositionally biased region" description="Basic residues" evidence="1">
    <location>
        <begin position="469"/>
        <end position="478"/>
    </location>
</feature>
<name>A0A6J0BKX7_NEOLC</name>
<dbReference type="GeneID" id="107220980"/>
<feature type="region of interest" description="Disordered" evidence="1">
    <location>
        <begin position="359"/>
        <end position="488"/>
    </location>
</feature>
<organism evidence="4">
    <name type="scientific">Neodiprion lecontei</name>
    <name type="common">Redheaded pine sawfly</name>
    <dbReference type="NCBI Taxonomy" id="441921"/>
    <lineage>
        <taxon>Eukaryota</taxon>
        <taxon>Metazoa</taxon>
        <taxon>Ecdysozoa</taxon>
        <taxon>Arthropoda</taxon>
        <taxon>Hexapoda</taxon>
        <taxon>Insecta</taxon>
        <taxon>Pterygota</taxon>
        <taxon>Neoptera</taxon>
        <taxon>Endopterygota</taxon>
        <taxon>Hymenoptera</taxon>
        <taxon>Tenthredinoidea</taxon>
        <taxon>Diprionidae</taxon>
        <taxon>Diprioninae</taxon>
        <taxon>Neodiprion</taxon>
    </lineage>
</organism>
<feature type="compositionally biased region" description="Polar residues" evidence="1">
    <location>
        <begin position="382"/>
        <end position="396"/>
    </location>
</feature>
<dbReference type="PANTHER" id="PTHR28678">
    <property type="entry name" value="CODANIN-1"/>
    <property type="match status" value="1"/>
</dbReference>
<dbReference type="Pfam" id="PF15296">
    <property type="entry name" value="Codanin-1_C"/>
    <property type="match status" value="1"/>
</dbReference>
<evidence type="ECO:0000313" key="4">
    <source>
        <dbReference type="RefSeq" id="XP_015515291.2"/>
    </source>
</evidence>
<sequence length="1632" mass="185047">MANILLTNALSGRIVVEDIIEWLTTDDVENSKWDSFNKSGCTQCDFLLYFLSFLRQQTKSILHGSYNARQTPNKEIQCCGATNDRSQKKNERPHRGVSLFNADANSDPDSINEDLQSMRGHARNGASAVSEQEMSPMTNTVKLNKKSQLRESDVISEGQVMFTVHRTGENQSLSITTGTKTPDKMRVDINSSDCSHIPQKTTSTPLVKTDPPSKINKIFNGFSQHVSKADVLGLTTDANFQLCSTPDMKTLSTQKPGSYIGILENLTNSNENFDISNCLSISKNLKTTNKLTSYSRNGINDSSSSNTTSVFGDSNKDWHHLNSLNMSPGSNNSTVNESVVLNNFMIVNNNCETPISPLYISDATTPQNSKLSYSRSVERYQYSKSSPQHFNDNSPKQGFHHIQRNLKSTPRQNASLGDFISIDSRGSKKSSLRKTNTRVQSGKSSDSDGSVTDKLSITEDSFPEIGKSCGRRKRRIKPTKLDTSDDKGIRENKTFGTISRPQIVNPQFLEILQADKPDTTPFEIERDLLRLERQKQQKSTSNTSAEHVIDSCILSKTPNVKTSTEPLLTPSLQYVENRQALDILVKIYSSLLDYNLVINPMTELNFVISLITLQHSFANDKYRSVSDNHSLKERSNAVRSIIKENSLDESDDCLIDKHKNSKKCANIEFLNEELGCRVLNDDNILTMDENVSLQREIEVDKVFDKLGRSSLDCKQSSCTYEGQLNVSKEKIPIPDEEYFQTIHNCIYFSTSFLNTQRVLLSLLDRTTLKLLCENNRIATFSPDLQEYLSQCYRGKLNESSRLKQHFNTFSTTEANVSFQIDTDNRENFPSLVGFQSFRKQRDLFYDVLRIWETHHLAPGWVFSIALAGKIRTLLSLHNDAVNYCHFARLFKSQLLLSCIGNDSKEEPVNDESFNFLKSLKHVDPEKLTRLRERLVTPLSSKGPVPPPSFPGVQEFYKDFILHAANPMFYAHLQDCLVHEIMELNDTQFMGSEIEDTETMVDQETKQNFITCILSLRLLAKVLGFLISLPYRCEPHSPVSVLTTQLELRSQVLPPLNLQYCLQTAIINGKLALTVPWVVKYLALLDPMSLRLPYYKTVLEILCYIYCESKHDSRLENPLSLKVKILLKFSIGWLFELCNFPERLYFNCRISSTHRKFKSISNFSAKNLQSTLATDIERTSSDLNQSSNSGPCTDSLDIIDERILYVCCPFLAELKTLLIADHSNLNNSATIRHITPVSRGFEKPFGSTSTKQLQLQLEEAFFHGQPISTRKTVDFVSERVASSCVKHICNSALPRARKKNIVKFQGVLSQRILPDDINKFKSSITVEMQSIASKLSLELKTHCEADILAMCESRTMKSIDSLLAEDTLPSVKQICSQIAVRMATERVKNWIQSHITDGSLFFKDMEMEVDKAYKNKSIPTQLEKKVHNAEAASPTDVIIELRSIIWELLENKGKSVTLRSVLQSLDNVYKSLTERADLLLGPEKIIGSMSVDLALFLAAHRTDIFVSEVHDKLIRIWKIECVNFLKKEFILSRILSPRNIMLLATPQNPDVWLPLGKFIKRLLKEEILNVEAFSDQCTMLFRYDWPIDILKHLSICLTNGIEDFKSTNEANEKMKLLLQWIAETCAEMEFTFD</sequence>
<feature type="compositionally biased region" description="Basic and acidic residues" evidence="1">
    <location>
        <begin position="479"/>
        <end position="488"/>
    </location>
</feature>
<dbReference type="KEGG" id="nlo:107220980"/>
<evidence type="ECO:0000313" key="3">
    <source>
        <dbReference type="Proteomes" id="UP000829291"/>
    </source>
</evidence>
<dbReference type="InterPro" id="IPR028171">
    <property type="entry name" value="Codanin-1_C"/>
</dbReference>
<dbReference type="PANTHER" id="PTHR28678:SF1">
    <property type="entry name" value="CODANIN-1"/>
    <property type="match status" value="1"/>
</dbReference>
<accession>A0A6J0BKX7</accession>
<feature type="compositionally biased region" description="Basic residues" evidence="1">
    <location>
        <begin position="427"/>
        <end position="436"/>
    </location>
</feature>
<feature type="compositionally biased region" description="Polar residues" evidence="1">
    <location>
        <begin position="437"/>
        <end position="459"/>
    </location>
</feature>
<protein>
    <submittedName>
        <fullName evidence="4">Codanin-1</fullName>
    </submittedName>
</protein>
<feature type="compositionally biased region" description="Polar residues" evidence="1">
    <location>
        <begin position="405"/>
        <end position="415"/>
    </location>
</feature>
<dbReference type="InParanoid" id="A0A6J0BKX7"/>
<dbReference type="FunCoup" id="A0A6J0BKX7">
    <property type="interactions" value="1990"/>
</dbReference>
<evidence type="ECO:0000259" key="2">
    <source>
        <dbReference type="Pfam" id="PF15296"/>
    </source>
</evidence>
<reference evidence="4" key="1">
    <citation type="submission" date="2025-08" db="UniProtKB">
        <authorList>
            <consortium name="RefSeq"/>
        </authorList>
    </citation>
    <scope>IDENTIFICATION</scope>
    <source>
        <tissue evidence="4">Thorax and Abdomen</tissue>
    </source>
</reference>
<dbReference type="GO" id="GO:0005634">
    <property type="term" value="C:nucleus"/>
    <property type="evidence" value="ECO:0007669"/>
    <property type="project" value="TreeGrafter"/>
</dbReference>
<dbReference type="RefSeq" id="XP_015515291.2">
    <property type="nucleotide sequence ID" value="XM_015659805.2"/>
</dbReference>
<dbReference type="Proteomes" id="UP000829291">
    <property type="component" value="Chromosome 4"/>
</dbReference>
<proteinExistence type="predicted"/>
<evidence type="ECO:0000256" key="1">
    <source>
        <dbReference type="SAM" id="MobiDB-lite"/>
    </source>
</evidence>
<dbReference type="OrthoDB" id="20982at2759"/>
<feature type="compositionally biased region" description="Polar residues" evidence="1">
    <location>
        <begin position="103"/>
        <end position="115"/>
    </location>
</feature>
<dbReference type="GO" id="GO:0006325">
    <property type="term" value="P:chromatin organization"/>
    <property type="evidence" value="ECO:0007669"/>
    <property type="project" value="TreeGrafter"/>
</dbReference>
<feature type="compositionally biased region" description="Polar residues" evidence="1">
    <location>
        <begin position="362"/>
        <end position="375"/>
    </location>
</feature>
<feature type="compositionally biased region" description="Basic and acidic residues" evidence="1">
    <location>
        <begin position="85"/>
        <end position="94"/>
    </location>
</feature>
<feature type="region of interest" description="Disordered" evidence="1">
    <location>
        <begin position="83"/>
        <end position="150"/>
    </location>
</feature>
<gene>
    <name evidence="4" type="primary">LOC107220980</name>
</gene>
<dbReference type="InterPro" id="IPR040031">
    <property type="entry name" value="Codanin-1"/>
</dbReference>
<keyword evidence="3" id="KW-1185">Reference proteome</keyword>
<feature type="compositionally biased region" description="Polar residues" evidence="1">
    <location>
        <begin position="127"/>
        <end position="142"/>
    </location>
</feature>
<feature type="domain" description="Codanin-1 C-terminal" evidence="2">
    <location>
        <begin position="1193"/>
        <end position="1302"/>
    </location>
</feature>